<protein>
    <submittedName>
        <fullName evidence="2">Uncharacterized protein</fullName>
    </submittedName>
</protein>
<evidence type="ECO:0000313" key="3">
    <source>
        <dbReference type="Proteomes" id="UP000295830"/>
    </source>
</evidence>
<comment type="caution">
    <text evidence="2">The sequence shown here is derived from an EMBL/GenBank/DDBJ whole genome shotgun (WGS) entry which is preliminary data.</text>
</comment>
<sequence length="250" mass="26924">MARQRSIPMIIGPWAMAFVAVVMLAVWGYLSVYHQDSGLELSSMVDAHRVETTFRPGPLISLPSGGLRRAVPLIHGGAAPPPAQYRVSVKADEPQVPAQARLNDGFRTSVRFRVTVAAEGGASEREASQEAAIRREIQRRLQVRLDLAGAQVQPQGPVPVGRDLRASWSVIASRPGNLRGQIATALEATDSGDGVVPDELPGTIPLAINVSEPTFQLGRMAQAATLGIGLLASLVSLIEFVWKWRERRAS</sequence>
<gene>
    <name evidence="2" type="ORF">DES49_2709</name>
</gene>
<proteinExistence type="predicted"/>
<evidence type="ECO:0000256" key="1">
    <source>
        <dbReference type="SAM" id="Phobius"/>
    </source>
</evidence>
<organism evidence="2 3">
    <name type="scientific">Halospina denitrificans</name>
    <dbReference type="NCBI Taxonomy" id="332522"/>
    <lineage>
        <taxon>Bacteria</taxon>
        <taxon>Pseudomonadati</taxon>
        <taxon>Pseudomonadota</taxon>
        <taxon>Gammaproteobacteria</taxon>
        <taxon>Halospina</taxon>
    </lineage>
</organism>
<feature type="transmembrane region" description="Helical" evidence="1">
    <location>
        <begin position="7"/>
        <end position="30"/>
    </location>
</feature>
<dbReference type="AlphaFoldDB" id="A0A4R7JM33"/>
<feature type="transmembrane region" description="Helical" evidence="1">
    <location>
        <begin position="220"/>
        <end position="242"/>
    </location>
</feature>
<name>A0A4R7JM33_9GAMM</name>
<keyword evidence="1" id="KW-0472">Membrane</keyword>
<accession>A0A4R7JM33</accession>
<keyword evidence="1" id="KW-1133">Transmembrane helix</keyword>
<evidence type="ECO:0000313" key="2">
    <source>
        <dbReference type="EMBL" id="TDT37749.1"/>
    </source>
</evidence>
<reference evidence="2 3" key="1">
    <citation type="submission" date="2019-03" db="EMBL/GenBank/DDBJ databases">
        <title>Genomic Encyclopedia of Type Strains, Phase IV (KMG-IV): sequencing the most valuable type-strain genomes for metagenomic binning, comparative biology and taxonomic classification.</title>
        <authorList>
            <person name="Goeker M."/>
        </authorList>
    </citation>
    <scope>NUCLEOTIDE SEQUENCE [LARGE SCALE GENOMIC DNA]</scope>
    <source>
        <strain evidence="2 3">DSM 15505</strain>
    </source>
</reference>
<dbReference type="EMBL" id="SOAX01000007">
    <property type="protein sequence ID" value="TDT37749.1"/>
    <property type="molecule type" value="Genomic_DNA"/>
</dbReference>
<dbReference type="Proteomes" id="UP000295830">
    <property type="component" value="Unassembled WGS sequence"/>
</dbReference>
<keyword evidence="3" id="KW-1185">Reference proteome</keyword>
<keyword evidence="1" id="KW-0812">Transmembrane</keyword>
<dbReference type="RefSeq" id="WP_133736944.1">
    <property type="nucleotide sequence ID" value="NZ_SOAX01000007.1"/>
</dbReference>